<feature type="domain" description="Methyltransferase" evidence="1">
    <location>
        <begin position="35"/>
        <end position="134"/>
    </location>
</feature>
<dbReference type="SUPFAM" id="SSF53335">
    <property type="entry name" value="S-adenosyl-L-methionine-dependent methyltransferases"/>
    <property type="match status" value="1"/>
</dbReference>
<evidence type="ECO:0000313" key="2">
    <source>
        <dbReference type="EMBL" id="MBI2876732.1"/>
    </source>
</evidence>
<reference evidence="2" key="1">
    <citation type="submission" date="2020-07" db="EMBL/GenBank/DDBJ databases">
        <title>Huge and variable diversity of episymbiotic CPR bacteria and DPANN archaea in groundwater ecosystems.</title>
        <authorList>
            <person name="He C.Y."/>
            <person name="Keren R."/>
            <person name="Whittaker M."/>
            <person name="Farag I.F."/>
            <person name="Doudna J."/>
            <person name="Cate J.H.D."/>
            <person name="Banfield J.F."/>
        </authorList>
    </citation>
    <scope>NUCLEOTIDE SEQUENCE</scope>
    <source>
        <strain evidence="2">NC_groundwater_672_Ag_B-0.1um_62_36</strain>
    </source>
</reference>
<dbReference type="CDD" id="cd02440">
    <property type="entry name" value="AdoMet_MTases"/>
    <property type="match status" value="1"/>
</dbReference>
<accession>A0A932FWV3</accession>
<dbReference type="EMBL" id="JACPRF010000230">
    <property type="protein sequence ID" value="MBI2876732.1"/>
    <property type="molecule type" value="Genomic_DNA"/>
</dbReference>
<dbReference type="GO" id="GO:0008168">
    <property type="term" value="F:methyltransferase activity"/>
    <property type="evidence" value="ECO:0007669"/>
    <property type="project" value="UniProtKB-KW"/>
</dbReference>
<dbReference type="Pfam" id="PF13649">
    <property type="entry name" value="Methyltransf_25"/>
    <property type="match status" value="1"/>
</dbReference>
<comment type="caution">
    <text evidence="2">The sequence shown here is derived from an EMBL/GenBank/DDBJ whole genome shotgun (WGS) entry which is preliminary data.</text>
</comment>
<keyword evidence="2" id="KW-0808">Transferase</keyword>
<dbReference type="GO" id="GO:0032259">
    <property type="term" value="P:methylation"/>
    <property type="evidence" value="ECO:0007669"/>
    <property type="project" value="UniProtKB-KW"/>
</dbReference>
<name>A0A932FWV3_UNCTE</name>
<dbReference type="Gene3D" id="3.40.50.150">
    <property type="entry name" value="Vaccinia Virus protein VP39"/>
    <property type="match status" value="1"/>
</dbReference>
<dbReference type="InterPro" id="IPR041698">
    <property type="entry name" value="Methyltransf_25"/>
</dbReference>
<proteinExistence type="predicted"/>
<gene>
    <name evidence="2" type="ORF">HYY20_07615</name>
</gene>
<protein>
    <submittedName>
        <fullName evidence="2">Class I SAM-dependent methyltransferase</fullName>
    </submittedName>
</protein>
<dbReference type="Proteomes" id="UP000769766">
    <property type="component" value="Unassembled WGS sequence"/>
</dbReference>
<keyword evidence="2" id="KW-0489">Methyltransferase</keyword>
<organism evidence="2 3">
    <name type="scientific">Tectimicrobiota bacterium</name>
    <dbReference type="NCBI Taxonomy" id="2528274"/>
    <lineage>
        <taxon>Bacteria</taxon>
        <taxon>Pseudomonadati</taxon>
        <taxon>Nitrospinota/Tectimicrobiota group</taxon>
        <taxon>Candidatus Tectimicrobiota</taxon>
    </lineage>
</organism>
<dbReference type="InterPro" id="IPR029063">
    <property type="entry name" value="SAM-dependent_MTases_sf"/>
</dbReference>
<evidence type="ECO:0000313" key="3">
    <source>
        <dbReference type="Proteomes" id="UP000769766"/>
    </source>
</evidence>
<evidence type="ECO:0000259" key="1">
    <source>
        <dbReference type="Pfam" id="PF13649"/>
    </source>
</evidence>
<dbReference type="AlphaFoldDB" id="A0A932FWV3"/>
<sequence>MDSYDQWADLYDLQLPPKEDLPFYLRQAEGVRGAILELAAGTGRVSIPLVQAGHRVVALDRSWGMLERFREKLRVLPPVLQRNVQLVQGDMRAFAFRERFELILIPYNAFIHLLTQGDQLRVLRHLRGHLAPGGKGIIDLFSYDPARAALNYTYDLSVEDPATGETIHRYSLIERDMSRQQAQITHLYDIVGPNGTVRRRSVRHEIRYTFRYEMELLLEKAGLRPGAIYGDYEAGPYERDSPQMIFQVEAG</sequence>
<dbReference type="Gene3D" id="2.20.130.10">
    <property type="entry name" value="CAC2371-like domains"/>
    <property type="match status" value="1"/>
</dbReference>